<comment type="subcellular location">
    <subcellularLocation>
        <location evidence="1">Endomembrane system</location>
        <topology evidence="1">Multi-pass membrane protein</topology>
    </subcellularLocation>
</comment>
<dbReference type="PANTHER" id="PTHR24093:SF369">
    <property type="entry name" value="CALCIUM-TRANSPORTING ATPASE"/>
    <property type="match status" value="1"/>
</dbReference>
<feature type="non-terminal residue" evidence="4">
    <location>
        <position position="177"/>
    </location>
</feature>
<accession>A0A6A0A4R6</accession>
<name>A0A6A0A4R6_HAELA</name>
<feature type="non-terminal residue" evidence="4">
    <location>
        <position position="1"/>
    </location>
</feature>
<sequence>MVRVVRAGVERSISTFELLVGDVLVLETGDIVAADGLLVLGEELRVDESHLTGESEDVLKSVSSQAVLLLSGSKVLEGYGHMLVLAVGPNSQAGILNQLVRGAAAGLDTGAPSGSEERAVPAGVQTFLTRKLDTLATRIGAVGVAAAVAVFVVNGGRYVLDTLDGGAAAGLPLAQHV</sequence>
<protein>
    <submittedName>
        <fullName evidence="4">Cation_ATPase_N domain-containing protein</fullName>
    </submittedName>
</protein>
<dbReference type="InterPro" id="IPR008250">
    <property type="entry name" value="ATPase_P-typ_transduc_dom_A_sf"/>
</dbReference>
<dbReference type="Pfam" id="PF00122">
    <property type="entry name" value="E1-E2_ATPase"/>
    <property type="match status" value="1"/>
</dbReference>
<dbReference type="SUPFAM" id="SSF81653">
    <property type="entry name" value="Calcium ATPase, transduction domain A"/>
    <property type="match status" value="1"/>
</dbReference>
<dbReference type="InterPro" id="IPR059000">
    <property type="entry name" value="ATPase_P-type_domA"/>
</dbReference>
<comment type="caution">
    <text evidence="4">The sequence shown here is derived from an EMBL/GenBank/DDBJ whole genome shotgun (WGS) entry which is preliminary data.</text>
</comment>
<proteinExistence type="predicted"/>
<reference evidence="4 5" key="1">
    <citation type="submission" date="2020-02" db="EMBL/GenBank/DDBJ databases">
        <title>Draft genome sequence of Haematococcus lacustris strain NIES-144.</title>
        <authorList>
            <person name="Morimoto D."/>
            <person name="Nakagawa S."/>
            <person name="Yoshida T."/>
            <person name="Sawayama S."/>
        </authorList>
    </citation>
    <scope>NUCLEOTIDE SEQUENCE [LARGE SCALE GENOMIC DNA]</scope>
    <source>
        <strain evidence="4 5">NIES-144</strain>
    </source>
</reference>
<dbReference type="GO" id="GO:0005388">
    <property type="term" value="F:P-type calcium transporter activity"/>
    <property type="evidence" value="ECO:0007669"/>
    <property type="project" value="TreeGrafter"/>
</dbReference>
<organism evidence="4 5">
    <name type="scientific">Haematococcus lacustris</name>
    <name type="common">Green alga</name>
    <name type="synonym">Haematococcus pluvialis</name>
    <dbReference type="NCBI Taxonomy" id="44745"/>
    <lineage>
        <taxon>Eukaryota</taxon>
        <taxon>Viridiplantae</taxon>
        <taxon>Chlorophyta</taxon>
        <taxon>core chlorophytes</taxon>
        <taxon>Chlorophyceae</taxon>
        <taxon>CS clade</taxon>
        <taxon>Chlamydomonadales</taxon>
        <taxon>Haematococcaceae</taxon>
        <taxon>Haematococcus</taxon>
    </lineage>
</organism>
<dbReference type="EMBL" id="BLLF01003534">
    <property type="protein sequence ID" value="GFH27588.1"/>
    <property type="molecule type" value="Genomic_DNA"/>
</dbReference>
<feature type="domain" description="P-type ATPase A" evidence="3">
    <location>
        <begin position="2"/>
        <end position="100"/>
    </location>
</feature>
<evidence type="ECO:0000256" key="2">
    <source>
        <dbReference type="ARBA" id="ARBA00022842"/>
    </source>
</evidence>
<dbReference type="GO" id="GO:0005886">
    <property type="term" value="C:plasma membrane"/>
    <property type="evidence" value="ECO:0007669"/>
    <property type="project" value="TreeGrafter"/>
</dbReference>
<evidence type="ECO:0000259" key="3">
    <source>
        <dbReference type="Pfam" id="PF00122"/>
    </source>
</evidence>
<dbReference type="Gene3D" id="2.70.150.10">
    <property type="entry name" value="Calcium-transporting ATPase, cytoplasmic transduction domain A"/>
    <property type="match status" value="1"/>
</dbReference>
<dbReference type="PANTHER" id="PTHR24093">
    <property type="entry name" value="CATION TRANSPORTING ATPASE"/>
    <property type="match status" value="1"/>
</dbReference>
<evidence type="ECO:0000256" key="1">
    <source>
        <dbReference type="ARBA" id="ARBA00004127"/>
    </source>
</evidence>
<evidence type="ECO:0000313" key="5">
    <source>
        <dbReference type="Proteomes" id="UP000485058"/>
    </source>
</evidence>
<evidence type="ECO:0000313" key="4">
    <source>
        <dbReference type="EMBL" id="GFH27588.1"/>
    </source>
</evidence>
<dbReference type="AlphaFoldDB" id="A0A6A0A4R6"/>
<gene>
    <name evidence="4" type="ORF">HaLaN_25934</name>
</gene>
<keyword evidence="2" id="KW-0460">Magnesium</keyword>
<dbReference type="GO" id="GO:0012505">
    <property type="term" value="C:endomembrane system"/>
    <property type="evidence" value="ECO:0007669"/>
    <property type="project" value="UniProtKB-SubCell"/>
</dbReference>
<dbReference type="Proteomes" id="UP000485058">
    <property type="component" value="Unassembled WGS sequence"/>
</dbReference>
<keyword evidence="5" id="KW-1185">Reference proteome</keyword>